<comment type="caution">
    <text evidence="5">The sequence shown here is derived from an EMBL/GenBank/DDBJ whole genome shotgun (WGS) entry which is preliminary data.</text>
</comment>
<proteinExistence type="predicted"/>
<evidence type="ECO:0000313" key="6">
    <source>
        <dbReference type="Proteomes" id="UP000821853"/>
    </source>
</evidence>
<accession>A0A9J6H0C9</accession>
<dbReference type="VEuPathDB" id="VectorBase:HLOH_049719"/>
<dbReference type="AlphaFoldDB" id="A0A9J6H0C9"/>
<evidence type="ECO:0000256" key="2">
    <source>
        <dbReference type="ARBA" id="ARBA00022771"/>
    </source>
</evidence>
<dbReference type="Gene3D" id="3.30.40.10">
    <property type="entry name" value="Zinc/RING finger domain, C3HC4 (zinc finger)"/>
    <property type="match status" value="1"/>
</dbReference>
<keyword evidence="2" id="KW-0863">Zinc-finger</keyword>
<dbReference type="InterPro" id="IPR017907">
    <property type="entry name" value="Znf_RING_CS"/>
</dbReference>
<dbReference type="SUPFAM" id="SSF49599">
    <property type="entry name" value="TRAF domain-like"/>
    <property type="match status" value="1"/>
</dbReference>
<evidence type="ECO:0000313" key="5">
    <source>
        <dbReference type="EMBL" id="KAH9380771.1"/>
    </source>
</evidence>
<protein>
    <submittedName>
        <fullName evidence="5">Uncharacterized protein</fullName>
    </submittedName>
</protein>
<dbReference type="OMA" id="SETSWIT"/>
<reference evidence="5 6" key="1">
    <citation type="journal article" date="2020" name="Cell">
        <title>Large-Scale Comparative Analyses of Tick Genomes Elucidate Their Genetic Diversity and Vector Capacities.</title>
        <authorList>
            <consortium name="Tick Genome and Microbiome Consortium (TIGMIC)"/>
            <person name="Jia N."/>
            <person name="Wang J."/>
            <person name="Shi W."/>
            <person name="Du L."/>
            <person name="Sun Y."/>
            <person name="Zhan W."/>
            <person name="Jiang J.F."/>
            <person name="Wang Q."/>
            <person name="Zhang B."/>
            <person name="Ji P."/>
            <person name="Bell-Sakyi L."/>
            <person name="Cui X.M."/>
            <person name="Yuan T.T."/>
            <person name="Jiang B.G."/>
            <person name="Yang W.F."/>
            <person name="Lam T.T."/>
            <person name="Chang Q.C."/>
            <person name="Ding S.J."/>
            <person name="Wang X.J."/>
            <person name="Zhu J.G."/>
            <person name="Ruan X.D."/>
            <person name="Zhao L."/>
            <person name="Wei J.T."/>
            <person name="Ye R.Z."/>
            <person name="Que T.C."/>
            <person name="Du C.H."/>
            <person name="Zhou Y.H."/>
            <person name="Cheng J.X."/>
            <person name="Dai P.F."/>
            <person name="Guo W.B."/>
            <person name="Han X.H."/>
            <person name="Huang E.J."/>
            <person name="Li L.F."/>
            <person name="Wei W."/>
            <person name="Gao Y.C."/>
            <person name="Liu J.Z."/>
            <person name="Shao H.Z."/>
            <person name="Wang X."/>
            <person name="Wang C.C."/>
            <person name="Yang T.C."/>
            <person name="Huo Q.B."/>
            <person name="Li W."/>
            <person name="Chen H.Y."/>
            <person name="Chen S.E."/>
            <person name="Zhou L.G."/>
            <person name="Ni X.B."/>
            <person name="Tian J.H."/>
            <person name="Sheng Y."/>
            <person name="Liu T."/>
            <person name="Pan Y.S."/>
            <person name="Xia L.Y."/>
            <person name="Li J."/>
            <person name="Zhao F."/>
            <person name="Cao W.C."/>
        </authorList>
    </citation>
    <scope>NUCLEOTIDE SEQUENCE [LARGE SCALE GENOMIC DNA]</scope>
    <source>
        <strain evidence="5">HaeL-2018</strain>
    </source>
</reference>
<dbReference type="GO" id="GO:0008270">
    <property type="term" value="F:zinc ion binding"/>
    <property type="evidence" value="ECO:0007669"/>
    <property type="project" value="UniProtKB-KW"/>
</dbReference>
<evidence type="ECO:0000256" key="4">
    <source>
        <dbReference type="SAM" id="MobiDB-lite"/>
    </source>
</evidence>
<feature type="region of interest" description="Disordered" evidence="4">
    <location>
        <begin position="230"/>
        <end position="252"/>
    </location>
</feature>
<evidence type="ECO:0000256" key="3">
    <source>
        <dbReference type="ARBA" id="ARBA00022833"/>
    </source>
</evidence>
<keyword evidence="1" id="KW-0479">Metal-binding</keyword>
<name>A0A9J6H0C9_HAELO</name>
<sequence length="252" mass="28085">MSAMVSEDSKWYTLSGFSNELDRRPLLFVEPFPDNRVCNACGLVPKMTAFLPCRHVLCKPCYDNCVLSGEVCALDGDACPDTDARWRDYPVDQVTRRQVACWNRGNGCEAVMAVSEISEHFQSDCAFHPACCHKCDSTVLQSDVIAHIKSQCREKVLLRPLRKDADDAAASRPLAGTDSVVHEVRAALQKVSEQNASLEARLCQLVAKDEEMCAVQDELKRVTEALNRTQEEVSECNRQKDAQAEELASSRK</sequence>
<evidence type="ECO:0000256" key="1">
    <source>
        <dbReference type="ARBA" id="ARBA00022723"/>
    </source>
</evidence>
<dbReference type="OrthoDB" id="10051587at2759"/>
<dbReference type="InterPro" id="IPR013083">
    <property type="entry name" value="Znf_RING/FYVE/PHD"/>
</dbReference>
<dbReference type="Proteomes" id="UP000821853">
    <property type="component" value="Chromosome 8"/>
</dbReference>
<feature type="compositionally biased region" description="Basic and acidic residues" evidence="4">
    <location>
        <begin position="230"/>
        <end position="243"/>
    </location>
</feature>
<dbReference type="SUPFAM" id="SSF57850">
    <property type="entry name" value="RING/U-box"/>
    <property type="match status" value="1"/>
</dbReference>
<gene>
    <name evidence="5" type="ORF">HPB48_008847</name>
</gene>
<organism evidence="5 6">
    <name type="scientific">Haemaphysalis longicornis</name>
    <name type="common">Bush tick</name>
    <dbReference type="NCBI Taxonomy" id="44386"/>
    <lineage>
        <taxon>Eukaryota</taxon>
        <taxon>Metazoa</taxon>
        <taxon>Ecdysozoa</taxon>
        <taxon>Arthropoda</taxon>
        <taxon>Chelicerata</taxon>
        <taxon>Arachnida</taxon>
        <taxon>Acari</taxon>
        <taxon>Parasitiformes</taxon>
        <taxon>Ixodida</taxon>
        <taxon>Ixodoidea</taxon>
        <taxon>Ixodidae</taxon>
        <taxon>Haemaphysalinae</taxon>
        <taxon>Haemaphysalis</taxon>
    </lineage>
</organism>
<dbReference type="PROSITE" id="PS00518">
    <property type="entry name" value="ZF_RING_1"/>
    <property type="match status" value="1"/>
</dbReference>
<dbReference type="EMBL" id="JABSTR010000010">
    <property type="protein sequence ID" value="KAH9380771.1"/>
    <property type="molecule type" value="Genomic_DNA"/>
</dbReference>
<keyword evidence="3" id="KW-0862">Zinc</keyword>
<keyword evidence="6" id="KW-1185">Reference proteome</keyword>